<evidence type="ECO:0000313" key="2">
    <source>
        <dbReference type="EMBL" id="EFZ37051.1"/>
    </source>
</evidence>
<gene>
    <name evidence="2" type="ORF">HMPREF0663_11109</name>
</gene>
<evidence type="ECO:0000313" key="3">
    <source>
        <dbReference type="Proteomes" id="UP000005580"/>
    </source>
</evidence>
<proteinExistence type="predicted"/>
<dbReference type="STRING" id="28134.SAMN05444288_0021"/>
<dbReference type="RefSeq" id="WP_004368358.1">
    <property type="nucleotide sequence ID" value="NZ_GL833118.1"/>
</dbReference>
<dbReference type="Proteomes" id="UP000005580">
    <property type="component" value="Unassembled WGS sequence"/>
</dbReference>
<dbReference type="InterPro" id="IPR000182">
    <property type="entry name" value="GNAT_dom"/>
</dbReference>
<dbReference type="InterPro" id="IPR016181">
    <property type="entry name" value="Acyl_CoA_acyltransferase"/>
</dbReference>
<dbReference type="HOGENOM" id="CLU_1665718_0_0_10"/>
<sequence>MEINFEAVNMKLQEKKTLEEQERKLLLQLWNDEYPIIISHSSLQSFNRYLDSLENVVHYLLMDLSHNDIIKGWAFTFDRDNLRWFAIILSPTIQKKGIGRAMLKVLMTKEKSLNAWVIDHDRYMKSNGQPYLSPLPFYLKLGCEVSKKEASKSGNLSVVRINFE</sequence>
<keyword evidence="3" id="KW-1185">Reference proteome</keyword>
<dbReference type="Gene3D" id="3.40.630.30">
    <property type="match status" value="1"/>
</dbReference>
<protein>
    <recommendedName>
        <fullName evidence="1">N-acetyltransferase domain-containing protein</fullName>
    </recommendedName>
</protein>
<dbReference type="PROSITE" id="PS51186">
    <property type="entry name" value="GNAT"/>
    <property type="match status" value="1"/>
</dbReference>
<reference evidence="2" key="1">
    <citation type="submission" date="2011-01" db="EMBL/GenBank/DDBJ databases">
        <authorList>
            <person name="Muzny D."/>
            <person name="Qin X."/>
            <person name="Buhay C."/>
            <person name="Dugan-Rocha S."/>
            <person name="Ding Y."/>
            <person name="Chen G."/>
            <person name="Hawes A."/>
            <person name="Holder M."/>
            <person name="Jhangiani S."/>
            <person name="Johnson A."/>
            <person name="Khan Z."/>
            <person name="Li Z."/>
            <person name="Liu W."/>
            <person name="Liu X."/>
            <person name="Perez L."/>
            <person name="Shen H."/>
            <person name="Wang Q."/>
            <person name="Watt J."/>
            <person name="Xi L."/>
            <person name="Xin Y."/>
            <person name="Zhou J."/>
            <person name="Deng J."/>
            <person name="Jiang H."/>
            <person name="Liu Y."/>
            <person name="Qu J."/>
            <person name="Song X.-Z."/>
            <person name="Zhang L."/>
            <person name="Villasana D."/>
            <person name="Johnson A."/>
            <person name="Liu J."/>
            <person name="Liyanage D."/>
            <person name="Lorensuhewa L."/>
            <person name="Robinson T."/>
            <person name="Song A."/>
            <person name="Song B.-B."/>
            <person name="Dinh H."/>
            <person name="Thornton R."/>
            <person name="Coyle M."/>
            <person name="Francisco L."/>
            <person name="Jackson L."/>
            <person name="Javaid M."/>
            <person name="Korchina V."/>
            <person name="Kovar C."/>
            <person name="Mata R."/>
            <person name="Mathew T."/>
            <person name="Ngo R."/>
            <person name="Nguyen L."/>
            <person name="Nguyen N."/>
            <person name="Okwuonu G."/>
            <person name="Ongeri F."/>
            <person name="Pham C."/>
            <person name="Simmons D."/>
            <person name="Wilczek-Boney K."/>
            <person name="Hale W."/>
            <person name="Jakkamsetti A."/>
            <person name="Pham P."/>
            <person name="Ruth R."/>
            <person name="San Lucas F."/>
            <person name="Warren J."/>
            <person name="Zhang J."/>
            <person name="Zhao Z."/>
            <person name="Zhou C."/>
            <person name="Zhu D."/>
            <person name="Lee S."/>
            <person name="Bess C."/>
            <person name="Blankenburg K."/>
            <person name="Forbes L."/>
            <person name="Fu Q."/>
            <person name="Gubbala S."/>
            <person name="Hirani K."/>
            <person name="Jayaseelan J.C."/>
            <person name="Lara F."/>
            <person name="Munidasa M."/>
            <person name="Palculict T."/>
            <person name="Patil S."/>
            <person name="Pu L.-L."/>
            <person name="Saada N."/>
            <person name="Tang L."/>
            <person name="Weissenberger G."/>
            <person name="Zhu Y."/>
            <person name="Hemphill L."/>
            <person name="Shang Y."/>
            <person name="Youmans B."/>
            <person name="Ayvaz T."/>
            <person name="Ross M."/>
            <person name="Santibanez J."/>
            <person name="Aqrawi P."/>
            <person name="Gross S."/>
            <person name="Joshi V."/>
            <person name="Fowler G."/>
            <person name="Nazareth L."/>
            <person name="Reid J."/>
            <person name="Worley K."/>
            <person name="Petrosino J."/>
            <person name="Highlander S."/>
            <person name="Gibbs R."/>
        </authorList>
    </citation>
    <scope>NUCLEOTIDE SEQUENCE [LARGE SCALE GENOMIC DNA]</scope>
    <source>
        <strain evidence="2">ATCC 33269</strain>
    </source>
</reference>
<dbReference type="EMBL" id="AEPE02000004">
    <property type="protein sequence ID" value="EFZ37051.1"/>
    <property type="molecule type" value="Genomic_DNA"/>
</dbReference>
<dbReference type="SUPFAM" id="SSF55729">
    <property type="entry name" value="Acyl-CoA N-acyltransferases (Nat)"/>
    <property type="match status" value="1"/>
</dbReference>
<feature type="domain" description="N-acetyltransferase" evidence="1">
    <location>
        <begin position="13"/>
        <end position="164"/>
    </location>
</feature>
<dbReference type="GO" id="GO:0016747">
    <property type="term" value="F:acyltransferase activity, transferring groups other than amino-acyl groups"/>
    <property type="evidence" value="ECO:0007669"/>
    <property type="project" value="InterPro"/>
</dbReference>
<comment type="caution">
    <text evidence="2">The sequence shown here is derived from an EMBL/GenBank/DDBJ whole genome shotgun (WGS) entry which is preliminary data.</text>
</comment>
<dbReference type="eggNOG" id="COG0456">
    <property type="taxonomic scope" value="Bacteria"/>
</dbReference>
<accession>E7RPK8</accession>
<dbReference type="AlphaFoldDB" id="E7RPK8"/>
<name>E7RPK8_9BACT</name>
<evidence type="ECO:0000259" key="1">
    <source>
        <dbReference type="PROSITE" id="PS51186"/>
    </source>
</evidence>
<organism evidence="2 3">
    <name type="scientific">Hoylesella oralis ATCC 33269</name>
    <dbReference type="NCBI Taxonomy" id="873533"/>
    <lineage>
        <taxon>Bacteria</taxon>
        <taxon>Pseudomonadati</taxon>
        <taxon>Bacteroidota</taxon>
        <taxon>Bacteroidia</taxon>
        <taxon>Bacteroidales</taxon>
        <taxon>Prevotellaceae</taxon>
        <taxon>Hoylesella</taxon>
    </lineage>
</organism>